<name>A0A4Q2RHQ1_9HYPH</name>
<dbReference type="SUPFAM" id="SSF53927">
    <property type="entry name" value="Cytidine deaminase-like"/>
    <property type="match status" value="1"/>
</dbReference>
<gene>
    <name evidence="3 4" type="primary">fdhD</name>
    <name evidence="4" type="ORF">D3272_08525</name>
</gene>
<evidence type="ECO:0000256" key="1">
    <source>
        <dbReference type="ARBA" id="ARBA00022490"/>
    </source>
</evidence>
<dbReference type="GO" id="GO:0006777">
    <property type="term" value="P:Mo-molybdopterin cofactor biosynthetic process"/>
    <property type="evidence" value="ECO:0007669"/>
    <property type="project" value="UniProtKB-UniRule"/>
</dbReference>
<reference evidence="4 5" key="1">
    <citation type="submission" date="2018-09" db="EMBL/GenBank/DDBJ databases">
        <authorList>
            <person name="Grouzdev D.S."/>
            <person name="Krutkina M.S."/>
        </authorList>
    </citation>
    <scope>NUCLEOTIDE SEQUENCE [LARGE SCALE GENOMIC DNA]</scope>
    <source>
        <strain evidence="4 5">RmlP001</strain>
    </source>
</reference>
<reference evidence="4 5" key="2">
    <citation type="submission" date="2019-02" db="EMBL/GenBank/DDBJ databases">
        <title>'Lichenibacterium ramalinii' gen. nov. sp. nov., 'Lichenibacterium minor' gen. nov. sp. nov.</title>
        <authorList>
            <person name="Pankratov T."/>
        </authorList>
    </citation>
    <scope>NUCLEOTIDE SEQUENCE [LARGE SCALE GENOMIC DNA]</scope>
    <source>
        <strain evidence="4 5">RmlP001</strain>
    </source>
</reference>
<dbReference type="PANTHER" id="PTHR30592">
    <property type="entry name" value="FORMATE DEHYDROGENASE"/>
    <property type="match status" value="1"/>
</dbReference>
<dbReference type="InterPro" id="IPR016193">
    <property type="entry name" value="Cytidine_deaminase-like"/>
</dbReference>
<dbReference type="OrthoDB" id="3197277at2"/>
<evidence type="ECO:0000313" key="4">
    <source>
        <dbReference type="EMBL" id="RYB05638.1"/>
    </source>
</evidence>
<evidence type="ECO:0000256" key="2">
    <source>
        <dbReference type="ARBA" id="ARBA00023150"/>
    </source>
</evidence>
<protein>
    <recommendedName>
        <fullName evidence="3">Sulfur carrier protein FdhD</fullName>
    </recommendedName>
</protein>
<comment type="caution">
    <text evidence="4">The sequence shown here is derived from an EMBL/GenBank/DDBJ whole genome shotgun (WGS) entry which is preliminary data.</text>
</comment>
<organism evidence="4 5">
    <name type="scientific">Lichenibacterium ramalinae</name>
    <dbReference type="NCBI Taxonomy" id="2316527"/>
    <lineage>
        <taxon>Bacteria</taxon>
        <taxon>Pseudomonadati</taxon>
        <taxon>Pseudomonadota</taxon>
        <taxon>Alphaproteobacteria</taxon>
        <taxon>Hyphomicrobiales</taxon>
        <taxon>Lichenihabitantaceae</taxon>
        <taxon>Lichenibacterium</taxon>
    </lineage>
</organism>
<dbReference type="GO" id="GO:0097163">
    <property type="term" value="F:sulfur carrier activity"/>
    <property type="evidence" value="ECO:0007669"/>
    <property type="project" value="UniProtKB-UniRule"/>
</dbReference>
<dbReference type="AlphaFoldDB" id="A0A4Q2RHQ1"/>
<dbReference type="NCBIfam" id="TIGR00129">
    <property type="entry name" value="fdhD_narQ"/>
    <property type="match status" value="1"/>
</dbReference>
<sequence>MTDPETAGDVPAPTTIAEAVTFAFADAVPRPLSRAVATEVPVQVLFGGVPFGIMMATPADLEDFAYGFALTEGVVADAAEIRAVAVDGAAGAVRLGIDVTGARLQTHLARKRAMTGRTSCGLCGVDDLAALPRAAAGPPGAAPRVALGAIGRALAALDAGQDLNAATRAVHGAAWATLDGTVVAVREDVGRHNALDKLIGACLRAGRDPASGFVVVTSRASFEMVEKAATFGCRTLVAISAPTALAIDRASALDVTLVGIARRDSVTVFHGAERIAADPA</sequence>
<evidence type="ECO:0000313" key="5">
    <source>
        <dbReference type="Proteomes" id="UP000289411"/>
    </source>
</evidence>
<dbReference type="PIRSF" id="PIRSF015626">
    <property type="entry name" value="FdhD"/>
    <property type="match status" value="1"/>
</dbReference>
<dbReference type="Proteomes" id="UP000289411">
    <property type="component" value="Unassembled WGS sequence"/>
</dbReference>
<dbReference type="RefSeq" id="WP_129218742.1">
    <property type="nucleotide sequence ID" value="NZ_QYBC01000006.1"/>
</dbReference>
<evidence type="ECO:0000256" key="3">
    <source>
        <dbReference type="HAMAP-Rule" id="MF_00187"/>
    </source>
</evidence>
<keyword evidence="2 3" id="KW-0501">Molybdenum cofactor biosynthesis</keyword>
<proteinExistence type="inferred from homology"/>
<feature type="active site" description="Cysteine persulfide intermediate" evidence="3">
    <location>
        <position position="120"/>
    </location>
</feature>
<comment type="subcellular location">
    <subcellularLocation>
        <location evidence="3">Cytoplasm</location>
    </subcellularLocation>
</comment>
<dbReference type="PANTHER" id="PTHR30592:SF1">
    <property type="entry name" value="SULFUR CARRIER PROTEIN FDHD"/>
    <property type="match status" value="1"/>
</dbReference>
<comment type="function">
    <text evidence="3">Required for formate dehydrogenase (FDH) activity. Acts as a sulfur carrier protein that transfers sulfur from IscS to the molybdenum cofactor prior to its insertion into FDH.</text>
</comment>
<keyword evidence="5" id="KW-1185">Reference proteome</keyword>
<accession>A0A4Q2RHQ1</accession>
<keyword evidence="4" id="KW-0808">Transferase</keyword>
<dbReference type="GO" id="GO:0016783">
    <property type="term" value="F:sulfurtransferase activity"/>
    <property type="evidence" value="ECO:0007669"/>
    <property type="project" value="InterPro"/>
</dbReference>
<dbReference type="InterPro" id="IPR003786">
    <property type="entry name" value="FdhD"/>
</dbReference>
<dbReference type="Gene3D" id="3.10.20.10">
    <property type="match status" value="1"/>
</dbReference>
<comment type="similarity">
    <text evidence="3">Belongs to the FdhD family.</text>
</comment>
<dbReference type="Pfam" id="PF02634">
    <property type="entry name" value="FdhD-NarQ"/>
    <property type="match status" value="1"/>
</dbReference>
<keyword evidence="1 3" id="KW-0963">Cytoplasm</keyword>
<dbReference type="Gene3D" id="3.40.140.10">
    <property type="entry name" value="Cytidine Deaminase, domain 2"/>
    <property type="match status" value="1"/>
</dbReference>
<comment type="caution">
    <text evidence="3">Lacks conserved residue(s) required for the propagation of feature annotation.</text>
</comment>
<dbReference type="HAMAP" id="MF_00187">
    <property type="entry name" value="FdhD"/>
    <property type="match status" value="1"/>
</dbReference>
<dbReference type="GO" id="GO:0005737">
    <property type="term" value="C:cytoplasm"/>
    <property type="evidence" value="ECO:0007669"/>
    <property type="project" value="UniProtKB-SubCell"/>
</dbReference>
<dbReference type="EMBL" id="QYBC01000006">
    <property type="protein sequence ID" value="RYB05638.1"/>
    <property type="molecule type" value="Genomic_DNA"/>
</dbReference>